<feature type="binding site" evidence="8">
    <location>
        <begin position="22"/>
        <end position="24"/>
    </location>
    <ligand>
        <name>substrate</name>
    </ligand>
</feature>
<dbReference type="InterPro" id="IPR024924">
    <property type="entry name" value="7-CO-7-deazaguanine_synth-like"/>
</dbReference>
<dbReference type="GO" id="GO:1904047">
    <property type="term" value="F:S-adenosyl-L-methionine binding"/>
    <property type="evidence" value="ECO:0007669"/>
    <property type="project" value="UniProtKB-UniRule"/>
</dbReference>
<evidence type="ECO:0000256" key="3">
    <source>
        <dbReference type="ARBA" id="ARBA00022723"/>
    </source>
</evidence>
<evidence type="ECO:0000256" key="1">
    <source>
        <dbReference type="ARBA" id="ARBA00022485"/>
    </source>
</evidence>
<dbReference type="Gene3D" id="3.20.20.70">
    <property type="entry name" value="Aldolase class I"/>
    <property type="match status" value="1"/>
</dbReference>
<keyword evidence="5 8" id="KW-0408">Iron</keyword>
<proteinExistence type="inferred from homology"/>
<protein>
    <recommendedName>
        <fullName evidence="8">7-carboxy-7-deazaguanine synthase</fullName>
        <shortName evidence="8">CDG synthase</shortName>
        <ecNumber evidence="8">4.3.99.3</ecNumber>
    </recommendedName>
    <alternativeName>
        <fullName evidence="8">Queuosine biosynthesis protein QueE</fullName>
    </alternativeName>
</protein>
<feature type="binding site" evidence="8">
    <location>
        <position position="41"/>
    </location>
    <ligand>
        <name>[4Fe-4S] cluster</name>
        <dbReference type="ChEBI" id="CHEBI:49883"/>
        <note>4Fe-4S-S-AdoMet</note>
    </ligand>
</feature>
<dbReference type="PROSITE" id="PS51918">
    <property type="entry name" value="RADICAL_SAM"/>
    <property type="match status" value="1"/>
</dbReference>
<feature type="binding site" evidence="8">
    <location>
        <position position="50"/>
    </location>
    <ligand>
        <name>Mg(2+)</name>
        <dbReference type="ChEBI" id="CHEBI:18420"/>
    </ligand>
</feature>
<dbReference type="SFLD" id="SFLDF00357">
    <property type="entry name" value="ExsD-like"/>
    <property type="match status" value="1"/>
</dbReference>
<evidence type="ECO:0000259" key="9">
    <source>
        <dbReference type="PROSITE" id="PS51918"/>
    </source>
</evidence>
<feature type="binding site" evidence="8">
    <location>
        <begin position="133"/>
        <end position="135"/>
    </location>
    <ligand>
        <name>S-adenosyl-L-methionine</name>
        <dbReference type="ChEBI" id="CHEBI:59789"/>
    </ligand>
</feature>
<keyword evidence="1 8" id="KW-0004">4Fe-4S</keyword>
<dbReference type="EC" id="4.3.99.3" evidence="8"/>
<gene>
    <name evidence="8" type="primary">queE</name>
    <name evidence="10" type="ORF">EI42_03573</name>
</gene>
<dbReference type="EMBL" id="QKUF01000012">
    <property type="protein sequence ID" value="PZW27486.1"/>
    <property type="molecule type" value="Genomic_DNA"/>
</dbReference>
<dbReference type="NCBIfam" id="TIGR03365">
    <property type="entry name" value="Bsubt_queE"/>
    <property type="match status" value="1"/>
</dbReference>
<evidence type="ECO:0000256" key="5">
    <source>
        <dbReference type="ARBA" id="ARBA00023004"/>
    </source>
</evidence>
<dbReference type="InterPro" id="IPR013785">
    <property type="entry name" value="Aldolase_TIM"/>
</dbReference>
<comment type="similarity">
    <text evidence="8">Belongs to the radical SAM superfamily. 7-carboxy-7-deazaguanine synthase family.</text>
</comment>
<keyword evidence="11" id="KW-1185">Reference proteome</keyword>
<evidence type="ECO:0000256" key="8">
    <source>
        <dbReference type="HAMAP-Rule" id="MF_00917"/>
    </source>
</evidence>
<comment type="caution">
    <text evidence="10">The sequence shown here is derived from an EMBL/GenBank/DDBJ whole genome shotgun (WGS) entry which is preliminary data.</text>
</comment>
<feature type="binding site" evidence="8">
    <location>
        <position position="88"/>
    </location>
    <ligand>
        <name>substrate</name>
    </ligand>
</feature>
<dbReference type="AlphaFoldDB" id="A0A326UDK6"/>
<keyword evidence="6 8" id="KW-0411">Iron-sulfur</keyword>
<accession>A0A326UDK6</accession>
<dbReference type="SUPFAM" id="SSF102114">
    <property type="entry name" value="Radical SAM enzymes"/>
    <property type="match status" value="1"/>
</dbReference>
<evidence type="ECO:0000256" key="7">
    <source>
        <dbReference type="ARBA" id="ARBA00023239"/>
    </source>
</evidence>
<dbReference type="PANTHER" id="PTHR42836">
    <property type="entry name" value="7-CARBOXY-7-DEAZAGUANINE SYNTHASE"/>
    <property type="match status" value="1"/>
</dbReference>
<dbReference type="GO" id="GO:0051539">
    <property type="term" value="F:4 iron, 4 sulfur cluster binding"/>
    <property type="evidence" value="ECO:0007669"/>
    <property type="project" value="UniProtKB-UniRule"/>
</dbReference>
<comment type="cofactor">
    <cofactor evidence="8">
        <name>S-adenosyl-L-methionine</name>
        <dbReference type="ChEBI" id="CHEBI:59789"/>
    </cofactor>
    <text evidence="8">Binds 1 S-adenosyl-L-methionine per subunit.</text>
</comment>
<dbReference type="RefSeq" id="WP_111323931.1">
    <property type="nucleotide sequence ID" value="NZ_BIFX01000001.1"/>
</dbReference>
<evidence type="ECO:0000313" key="10">
    <source>
        <dbReference type="EMBL" id="PZW27486.1"/>
    </source>
</evidence>
<comment type="catalytic activity">
    <reaction evidence="8">
        <text>6-carboxy-5,6,7,8-tetrahydropterin + H(+) = 7-carboxy-7-carbaguanine + NH4(+)</text>
        <dbReference type="Rhea" id="RHEA:27974"/>
        <dbReference type="ChEBI" id="CHEBI:15378"/>
        <dbReference type="ChEBI" id="CHEBI:28938"/>
        <dbReference type="ChEBI" id="CHEBI:61032"/>
        <dbReference type="ChEBI" id="CHEBI:61036"/>
        <dbReference type="EC" id="4.3.99.3"/>
    </reaction>
</comment>
<keyword evidence="4 8" id="KW-0460">Magnesium</keyword>
<dbReference type="InterPro" id="IPR058240">
    <property type="entry name" value="rSAM_sf"/>
</dbReference>
<comment type="function">
    <text evidence="8">Catalyzes the complex heterocyclic radical-mediated conversion of 6-carboxy-5,6,7,8-tetrahydropterin (CPH4) to 7-carboxy-7-deazaguanine (CDG), a step common to the biosynthetic pathways of all 7-deazapurine-containing compounds.</text>
</comment>
<organism evidence="10 11">
    <name type="scientific">Thermosporothrix hazakensis</name>
    <dbReference type="NCBI Taxonomy" id="644383"/>
    <lineage>
        <taxon>Bacteria</taxon>
        <taxon>Bacillati</taxon>
        <taxon>Chloroflexota</taxon>
        <taxon>Ktedonobacteria</taxon>
        <taxon>Ktedonobacterales</taxon>
        <taxon>Thermosporotrichaceae</taxon>
        <taxon>Thermosporothrix</taxon>
    </lineage>
</organism>
<sequence length="250" mass="28035">MSVAVKRAEKTIAVSEIFGPTIQGEGALIGKPTVFVRTGGCDYRCQRCDTLYAVLPEYKGDWKPMSATEIFAEIQRLSKQTPILVTLSGGNPAMQPLEALIDLGHEAGYTFTIETQGSIAQPWFAKLDYLTLSPKAPGMGNPWPTNWERLDRCLQYARQGEKQPAICLKIVIFDEVDYAYAKELAARYPEVPLYLQVGNHTPPHVSNTIDTAGLLERLDWLIQRVTEDRWYTVTVLPQLHVLLWGNKRGV</sequence>
<dbReference type="PANTHER" id="PTHR42836:SF1">
    <property type="entry name" value="7-CARBOXY-7-DEAZAGUANINE SYNTHASE"/>
    <property type="match status" value="1"/>
</dbReference>
<keyword evidence="7 8" id="KW-0456">Lyase</keyword>
<evidence type="ECO:0000313" key="11">
    <source>
        <dbReference type="Proteomes" id="UP000248806"/>
    </source>
</evidence>
<comment type="subunit">
    <text evidence="8">Homodimer.</text>
</comment>
<dbReference type="OrthoDB" id="9792276at2"/>
<feature type="binding site" evidence="8">
    <location>
        <position position="48"/>
    </location>
    <ligand>
        <name>[4Fe-4S] cluster</name>
        <dbReference type="ChEBI" id="CHEBI:49883"/>
        <note>4Fe-4S-S-AdoMet</note>
    </ligand>
</feature>
<keyword evidence="8" id="KW-0671">Queuosine biosynthesis</keyword>
<dbReference type="GO" id="GO:0008616">
    <property type="term" value="P:tRNA queuosine(34) biosynthetic process"/>
    <property type="evidence" value="ECO:0007669"/>
    <property type="project" value="UniProtKB-UniRule"/>
</dbReference>
<dbReference type="InterPro" id="IPR017742">
    <property type="entry name" value="Deazaguanine_synth"/>
</dbReference>
<feature type="binding site" evidence="8">
    <location>
        <position position="45"/>
    </location>
    <ligand>
        <name>[4Fe-4S] cluster</name>
        <dbReference type="ChEBI" id="CHEBI:49883"/>
        <note>4Fe-4S-S-AdoMet</note>
    </ligand>
</feature>
<evidence type="ECO:0000256" key="2">
    <source>
        <dbReference type="ARBA" id="ARBA00022691"/>
    </source>
</evidence>
<dbReference type="SFLD" id="SFLDS00029">
    <property type="entry name" value="Radical_SAM"/>
    <property type="match status" value="1"/>
</dbReference>
<name>A0A326UDK6_THEHA</name>
<evidence type="ECO:0000256" key="6">
    <source>
        <dbReference type="ARBA" id="ARBA00023014"/>
    </source>
</evidence>
<dbReference type="InterPro" id="IPR007197">
    <property type="entry name" value="rSAM"/>
</dbReference>
<feature type="binding site" evidence="8">
    <location>
        <position position="37"/>
    </location>
    <ligand>
        <name>substrate</name>
    </ligand>
</feature>
<keyword evidence="3 8" id="KW-0479">Metal-binding</keyword>
<feature type="domain" description="Radical SAM core" evidence="9">
    <location>
        <begin position="28"/>
        <end position="246"/>
    </location>
</feature>
<evidence type="ECO:0000256" key="4">
    <source>
        <dbReference type="ARBA" id="ARBA00022842"/>
    </source>
</evidence>
<comment type="caution">
    <text evidence="8">Lacks conserved residue(s) required for the propagation of feature annotation.</text>
</comment>
<dbReference type="PIRSF" id="PIRSF000370">
    <property type="entry name" value="QueE"/>
    <property type="match status" value="1"/>
</dbReference>
<comment type="cofactor">
    <cofactor evidence="8">
        <name>Mg(2+)</name>
        <dbReference type="ChEBI" id="CHEBI:18420"/>
    </cofactor>
</comment>
<dbReference type="GO" id="GO:0016840">
    <property type="term" value="F:carbon-nitrogen lyase activity"/>
    <property type="evidence" value="ECO:0007669"/>
    <property type="project" value="UniProtKB-UniRule"/>
</dbReference>
<dbReference type="HAMAP" id="MF_00917">
    <property type="entry name" value="QueE"/>
    <property type="match status" value="1"/>
</dbReference>
<comment type="pathway">
    <text evidence="8">Purine metabolism; 7-cyano-7-deazaguanine biosynthesis.</text>
</comment>
<keyword evidence="2 8" id="KW-0949">S-adenosyl-L-methionine</keyword>
<dbReference type="UniPathway" id="UPA00391"/>
<dbReference type="GO" id="GO:0000287">
    <property type="term" value="F:magnesium ion binding"/>
    <property type="evidence" value="ECO:0007669"/>
    <property type="project" value="UniProtKB-UniRule"/>
</dbReference>
<reference evidence="10 11" key="1">
    <citation type="submission" date="2018-06" db="EMBL/GenBank/DDBJ databases">
        <title>Genomic Encyclopedia of Archaeal and Bacterial Type Strains, Phase II (KMG-II): from individual species to whole genera.</title>
        <authorList>
            <person name="Goeker M."/>
        </authorList>
    </citation>
    <scope>NUCLEOTIDE SEQUENCE [LARGE SCALE GENOMIC DNA]</scope>
    <source>
        <strain evidence="10 11">ATCC BAA-1881</strain>
    </source>
</reference>
<comment type="cofactor">
    <cofactor evidence="8">
        <name>[4Fe-4S] cluster</name>
        <dbReference type="ChEBI" id="CHEBI:49883"/>
    </cofactor>
    <text evidence="8">Binds 1 [4Fe-4S] cluster. The cluster is coordinated with 3 cysteines and an exchangeable S-adenosyl-L-methionine.</text>
</comment>
<feature type="binding site" evidence="8">
    <location>
        <position position="90"/>
    </location>
    <ligand>
        <name>S-adenosyl-L-methionine</name>
        <dbReference type="ChEBI" id="CHEBI:59789"/>
    </ligand>
</feature>
<dbReference type="Proteomes" id="UP000248806">
    <property type="component" value="Unassembled WGS sequence"/>
</dbReference>